<protein>
    <submittedName>
        <fullName evidence="1">Uncharacterized protein</fullName>
    </submittedName>
</protein>
<evidence type="ECO:0000313" key="1">
    <source>
        <dbReference type="EMBL" id="JAH21627.1"/>
    </source>
</evidence>
<reference evidence="1" key="2">
    <citation type="journal article" date="2015" name="Fish Shellfish Immunol.">
        <title>Early steps in the European eel (Anguilla anguilla)-Vibrio vulnificus interaction in the gills: Role of the RtxA13 toxin.</title>
        <authorList>
            <person name="Callol A."/>
            <person name="Pajuelo D."/>
            <person name="Ebbesson L."/>
            <person name="Teles M."/>
            <person name="MacKenzie S."/>
            <person name="Amaro C."/>
        </authorList>
    </citation>
    <scope>NUCLEOTIDE SEQUENCE</scope>
</reference>
<reference evidence="1" key="1">
    <citation type="submission" date="2014-11" db="EMBL/GenBank/DDBJ databases">
        <authorList>
            <person name="Amaro Gonzalez C."/>
        </authorList>
    </citation>
    <scope>NUCLEOTIDE SEQUENCE</scope>
</reference>
<dbReference type="EMBL" id="GBXM01086950">
    <property type="protein sequence ID" value="JAH21627.1"/>
    <property type="molecule type" value="Transcribed_RNA"/>
</dbReference>
<sequence>MYVRVRVLISAYI</sequence>
<organism evidence="1">
    <name type="scientific">Anguilla anguilla</name>
    <name type="common">European freshwater eel</name>
    <name type="synonym">Muraena anguilla</name>
    <dbReference type="NCBI Taxonomy" id="7936"/>
    <lineage>
        <taxon>Eukaryota</taxon>
        <taxon>Metazoa</taxon>
        <taxon>Chordata</taxon>
        <taxon>Craniata</taxon>
        <taxon>Vertebrata</taxon>
        <taxon>Euteleostomi</taxon>
        <taxon>Actinopterygii</taxon>
        <taxon>Neopterygii</taxon>
        <taxon>Teleostei</taxon>
        <taxon>Anguilliformes</taxon>
        <taxon>Anguillidae</taxon>
        <taxon>Anguilla</taxon>
    </lineage>
</organism>
<proteinExistence type="predicted"/>
<accession>A0A0E9QYR8</accession>
<name>A0A0E9QYR8_ANGAN</name>